<feature type="region of interest" description="Disordered" evidence="1">
    <location>
        <begin position="236"/>
        <end position="256"/>
    </location>
</feature>
<evidence type="ECO:0000313" key="4">
    <source>
        <dbReference type="Proteomes" id="UP001153620"/>
    </source>
</evidence>
<feature type="transmembrane region" description="Helical" evidence="2">
    <location>
        <begin position="133"/>
        <end position="158"/>
    </location>
</feature>
<dbReference type="InterPro" id="IPR032150">
    <property type="entry name" value="DUF4820"/>
</dbReference>
<sequence>MQMSFNDSLKFFLEKEKVYSEMDMELDDKGHKVMKNGNGRKRHQFIPCISKELYDEPPQSDFIVIQMFYNILHTTFIVLSKLRLGQVIISVLDYYMIKIENTLDFCLPDNCEFAAQKVIDKHKKTLPIQDRPMSWLFFIPALIFLRIFRFVLSIYGILAGVGEITARQMQAKVIAFRRYYRSIRHYAVNAWTAQDKEMIENRKAWIWWRLYYRVYESIFMTKFIVEIHQHKAALEVGNGKPNGHGKRSLDISSSDIDDDLNTNEMLEKYANAEDSLVADPDYEPNESGNLDTTLDSIDSDNDEDEKTNIEEFQGECSANVQEYSSMMANVEHSSDVASSEQSENDKSNDELSLTPSQMSELESEIMSKILNYFKENYNFPPPSDENSNEIYYSPIGSPPEHAFIEDAEAHNNEQSNQVADDQSEKVSYEENNCTS</sequence>
<organism evidence="3 4">
    <name type="scientific">Chironomus riparius</name>
    <dbReference type="NCBI Taxonomy" id="315576"/>
    <lineage>
        <taxon>Eukaryota</taxon>
        <taxon>Metazoa</taxon>
        <taxon>Ecdysozoa</taxon>
        <taxon>Arthropoda</taxon>
        <taxon>Hexapoda</taxon>
        <taxon>Insecta</taxon>
        <taxon>Pterygota</taxon>
        <taxon>Neoptera</taxon>
        <taxon>Endopterygota</taxon>
        <taxon>Diptera</taxon>
        <taxon>Nematocera</taxon>
        <taxon>Chironomoidea</taxon>
        <taxon>Chironomidae</taxon>
        <taxon>Chironominae</taxon>
        <taxon>Chironomus</taxon>
    </lineage>
</organism>
<feature type="region of interest" description="Disordered" evidence="1">
    <location>
        <begin position="276"/>
        <end position="306"/>
    </location>
</feature>
<evidence type="ECO:0000256" key="1">
    <source>
        <dbReference type="SAM" id="MobiDB-lite"/>
    </source>
</evidence>
<proteinExistence type="predicted"/>
<evidence type="ECO:0000313" key="3">
    <source>
        <dbReference type="EMBL" id="CAG9800632.1"/>
    </source>
</evidence>
<feature type="compositionally biased region" description="Polar residues" evidence="1">
    <location>
        <begin position="286"/>
        <end position="296"/>
    </location>
</feature>
<keyword evidence="2" id="KW-0472">Membrane</keyword>
<name>A0A9N9RP04_9DIPT</name>
<dbReference type="Pfam" id="PF16091">
    <property type="entry name" value="DUF4820"/>
    <property type="match status" value="1"/>
</dbReference>
<feature type="region of interest" description="Disordered" evidence="1">
    <location>
        <begin position="380"/>
        <end position="435"/>
    </location>
</feature>
<gene>
    <name evidence="3" type="ORF">CHIRRI_LOCUS3572</name>
</gene>
<dbReference type="EMBL" id="OU895877">
    <property type="protein sequence ID" value="CAG9800632.1"/>
    <property type="molecule type" value="Genomic_DNA"/>
</dbReference>
<keyword evidence="2" id="KW-0812">Transmembrane</keyword>
<protein>
    <submittedName>
        <fullName evidence="3">Uncharacterized protein</fullName>
    </submittedName>
</protein>
<keyword evidence="4" id="KW-1185">Reference proteome</keyword>
<reference evidence="3" key="2">
    <citation type="submission" date="2022-10" db="EMBL/GenBank/DDBJ databases">
        <authorList>
            <consortium name="ENA_rothamsted_submissions"/>
            <consortium name="culmorum"/>
            <person name="King R."/>
        </authorList>
    </citation>
    <scope>NUCLEOTIDE SEQUENCE</scope>
</reference>
<reference evidence="3" key="1">
    <citation type="submission" date="2022-01" db="EMBL/GenBank/DDBJ databases">
        <authorList>
            <person name="King R."/>
        </authorList>
    </citation>
    <scope>NUCLEOTIDE SEQUENCE</scope>
</reference>
<accession>A0A9N9RP04</accession>
<dbReference type="OrthoDB" id="7398970at2759"/>
<feature type="region of interest" description="Disordered" evidence="1">
    <location>
        <begin position="331"/>
        <end position="358"/>
    </location>
</feature>
<feature type="compositionally biased region" description="Basic and acidic residues" evidence="1">
    <location>
        <begin position="402"/>
        <end position="411"/>
    </location>
</feature>
<evidence type="ECO:0000256" key="2">
    <source>
        <dbReference type="SAM" id="Phobius"/>
    </source>
</evidence>
<keyword evidence="2" id="KW-1133">Transmembrane helix</keyword>
<dbReference type="AlphaFoldDB" id="A0A9N9RP04"/>
<dbReference type="Proteomes" id="UP001153620">
    <property type="component" value="Chromosome 1"/>
</dbReference>